<dbReference type="KEGG" id="cqu:CpipJ_CPIJ004897"/>
<dbReference type="EMBL" id="DS231892">
    <property type="protein sequence ID" value="EDS44068.1"/>
    <property type="molecule type" value="Genomic_DNA"/>
</dbReference>
<name>B0WCZ3_CULQU</name>
<evidence type="ECO:0000313" key="3">
    <source>
        <dbReference type="EnsemblMetazoa" id="CPIJ004897-PA"/>
    </source>
</evidence>
<dbReference type="Proteomes" id="UP000002320">
    <property type="component" value="Unassembled WGS sequence"/>
</dbReference>
<reference evidence="2" key="1">
    <citation type="submission" date="2007-03" db="EMBL/GenBank/DDBJ databases">
        <title>Annotation of Culex pipiens quinquefasciatus.</title>
        <authorList>
            <consortium name="The Broad Institute Genome Sequencing Platform"/>
            <person name="Atkinson P.W."/>
            <person name="Hemingway J."/>
            <person name="Christensen B.M."/>
            <person name="Higgs S."/>
            <person name="Kodira C."/>
            <person name="Hannick L."/>
            <person name="Megy K."/>
            <person name="O'Leary S."/>
            <person name="Pearson M."/>
            <person name="Haas B.J."/>
            <person name="Mauceli E."/>
            <person name="Wortman J.R."/>
            <person name="Lee N.H."/>
            <person name="Guigo R."/>
            <person name="Stanke M."/>
            <person name="Alvarado L."/>
            <person name="Amedeo P."/>
            <person name="Antoine C.H."/>
            <person name="Arensburger P."/>
            <person name="Bidwell S.L."/>
            <person name="Crawford M."/>
            <person name="Camaro F."/>
            <person name="Devon K."/>
            <person name="Engels R."/>
            <person name="Hammond M."/>
            <person name="Howarth C."/>
            <person name="Koehrsen M."/>
            <person name="Lawson D."/>
            <person name="Montgomery P."/>
            <person name="Nene V."/>
            <person name="Nusbaum C."/>
            <person name="Puiu D."/>
            <person name="Romero-Severson J."/>
            <person name="Severson D.W."/>
            <person name="Shumway M."/>
            <person name="Sisk P."/>
            <person name="Stolte C."/>
            <person name="Zeng Q."/>
            <person name="Eisenstadt E."/>
            <person name="Fraser-Liggett C."/>
            <person name="Strausberg R."/>
            <person name="Galagan J."/>
            <person name="Birren B."/>
            <person name="Collins F.H."/>
        </authorList>
    </citation>
    <scope>NUCLEOTIDE SEQUENCE [LARGE SCALE GENOMIC DNA]</scope>
    <source>
        <strain evidence="2">JHB</strain>
    </source>
</reference>
<evidence type="ECO:0000313" key="2">
    <source>
        <dbReference type="EMBL" id="EDS44068.1"/>
    </source>
</evidence>
<evidence type="ECO:0000313" key="4">
    <source>
        <dbReference type="Proteomes" id="UP000002320"/>
    </source>
</evidence>
<dbReference type="InterPro" id="IPR036084">
    <property type="entry name" value="Ser_inhib-like_sf"/>
</dbReference>
<evidence type="ECO:0000256" key="1">
    <source>
        <dbReference type="SAM" id="SignalP"/>
    </source>
</evidence>
<feature type="signal peptide" evidence="1">
    <location>
        <begin position="1"/>
        <end position="20"/>
    </location>
</feature>
<organism>
    <name type="scientific">Culex quinquefasciatus</name>
    <name type="common">Southern house mosquito</name>
    <name type="synonym">Culex pungens</name>
    <dbReference type="NCBI Taxonomy" id="7176"/>
    <lineage>
        <taxon>Eukaryota</taxon>
        <taxon>Metazoa</taxon>
        <taxon>Ecdysozoa</taxon>
        <taxon>Arthropoda</taxon>
        <taxon>Hexapoda</taxon>
        <taxon>Insecta</taxon>
        <taxon>Pterygota</taxon>
        <taxon>Neoptera</taxon>
        <taxon>Endopterygota</taxon>
        <taxon>Diptera</taxon>
        <taxon>Nematocera</taxon>
        <taxon>Culicoidea</taxon>
        <taxon>Culicidae</taxon>
        <taxon>Culicinae</taxon>
        <taxon>Culicini</taxon>
        <taxon>Culex</taxon>
        <taxon>Culex</taxon>
    </lineage>
</organism>
<dbReference type="AlphaFoldDB" id="B0WCZ3"/>
<sequence>MKFFIFVALFAIALVAGVYSKPSRDDCPAGMEFHPCGYCREERTCENKDRPCPIICYPPRCGCPYDKVLNRNNVCVYHDEC</sequence>
<gene>
    <name evidence="3" type="primary">6036532</name>
    <name evidence="2" type="ORF">CpipJ_CPIJ004897</name>
</gene>
<dbReference type="VEuPathDB" id="VectorBase:CPIJ004897"/>
<dbReference type="CDD" id="cd19941">
    <property type="entry name" value="TIL"/>
    <property type="match status" value="1"/>
</dbReference>
<dbReference type="EnsemblMetazoa" id="CPIJ004897-RA">
    <property type="protein sequence ID" value="CPIJ004897-PA"/>
    <property type="gene ID" value="CPIJ004897"/>
</dbReference>
<keyword evidence="4" id="KW-1185">Reference proteome</keyword>
<proteinExistence type="predicted"/>
<feature type="chain" id="PRO_5014566641" evidence="1">
    <location>
        <begin position="21"/>
        <end position="81"/>
    </location>
</feature>
<dbReference type="SUPFAM" id="SSF57567">
    <property type="entry name" value="Serine protease inhibitors"/>
    <property type="match status" value="1"/>
</dbReference>
<keyword evidence="1" id="KW-0732">Signal</keyword>
<dbReference type="Gene3D" id="2.10.25.10">
    <property type="entry name" value="Laminin"/>
    <property type="match status" value="1"/>
</dbReference>
<accession>B0WCZ3</accession>
<reference evidence="3" key="2">
    <citation type="submission" date="2020-05" db="UniProtKB">
        <authorList>
            <consortium name="EnsemblMetazoa"/>
        </authorList>
    </citation>
    <scope>IDENTIFICATION</scope>
    <source>
        <strain evidence="3">JHB</strain>
    </source>
</reference>
<dbReference type="InParanoid" id="B0WCZ3"/>
<protein>
    <submittedName>
        <fullName evidence="2 3">Uncharacterized protein</fullName>
    </submittedName>
</protein>
<dbReference type="HOGENOM" id="CLU_2576201_0_0_1"/>